<dbReference type="SUPFAM" id="SSF57716">
    <property type="entry name" value="Glucocorticoid receptor-like (DNA-binding domain)"/>
    <property type="match status" value="1"/>
</dbReference>
<evidence type="ECO:0000256" key="11">
    <source>
        <dbReference type="PROSITE-ProRule" id="PRU00042"/>
    </source>
</evidence>
<feature type="binding site" evidence="12">
    <location>
        <position position="84"/>
    </location>
    <ligand>
        <name>Zn(2+)</name>
        <dbReference type="ChEBI" id="CHEBI:29105"/>
    </ligand>
</feature>
<feature type="binding site" evidence="12">
    <location>
        <position position="37"/>
    </location>
    <ligand>
        <name>Zn(2+)</name>
        <dbReference type="ChEBI" id="CHEBI:29105"/>
    </ligand>
</feature>
<keyword evidence="6 12" id="KW-0862">Zinc</keyword>
<comment type="subcellular location">
    <subcellularLocation>
        <location evidence="1">Nucleus</location>
    </subcellularLocation>
</comment>
<organism evidence="15 16">
    <name type="scientific">Leptosia nina</name>
    <dbReference type="NCBI Taxonomy" id="320188"/>
    <lineage>
        <taxon>Eukaryota</taxon>
        <taxon>Metazoa</taxon>
        <taxon>Ecdysozoa</taxon>
        <taxon>Arthropoda</taxon>
        <taxon>Hexapoda</taxon>
        <taxon>Insecta</taxon>
        <taxon>Pterygota</taxon>
        <taxon>Neoptera</taxon>
        <taxon>Endopterygota</taxon>
        <taxon>Lepidoptera</taxon>
        <taxon>Glossata</taxon>
        <taxon>Ditrysia</taxon>
        <taxon>Papilionoidea</taxon>
        <taxon>Pieridae</taxon>
        <taxon>Pierinae</taxon>
        <taxon>Leptosia</taxon>
    </lineage>
</organism>
<evidence type="ECO:0000256" key="9">
    <source>
        <dbReference type="ARBA" id="ARBA00023163"/>
    </source>
</evidence>
<dbReference type="GO" id="GO:0003677">
    <property type="term" value="F:DNA binding"/>
    <property type="evidence" value="ECO:0007669"/>
    <property type="project" value="UniProtKB-KW"/>
</dbReference>
<feature type="domain" description="C2H2-type" evidence="13">
    <location>
        <begin position="298"/>
        <end position="321"/>
    </location>
</feature>
<keyword evidence="3 12" id="KW-0479">Metal-binding</keyword>
<evidence type="ECO:0000256" key="7">
    <source>
        <dbReference type="ARBA" id="ARBA00023015"/>
    </source>
</evidence>
<reference evidence="15 16" key="1">
    <citation type="submission" date="2023-11" db="EMBL/GenBank/DDBJ databases">
        <authorList>
            <person name="Okamura Y."/>
        </authorList>
    </citation>
    <scope>NUCLEOTIDE SEQUENCE [LARGE SCALE GENOMIC DNA]</scope>
</reference>
<evidence type="ECO:0000313" key="16">
    <source>
        <dbReference type="Proteomes" id="UP001497472"/>
    </source>
</evidence>
<dbReference type="InterPro" id="IPR013087">
    <property type="entry name" value="Znf_C2H2_type"/>
</dbReference>
<dbReference type="FunFam" id="3.30.160.60:FF:000075">
    <property type="entry name" value="Putative zinc finger protein 536"/>
    <property type="match status" value="1"/>
</dbReference>
<feature type="binding site" evidence="12">
    <location>
        <position position="81"/>
    </location>
    <ligand>
        <name>Zn(2+)</name>
        <dbReference type="ChEBI" id="CHEBI:29105"/>
    </ligand>
</feature>
<dbReference type="PANTHER" id="PTHR24379">
    <property type="entry name" value="KRAB AND ZINC FINGER DOMAIN-CONTAINING"/>
    <property type="match status" value="1"/>
</dbReference>
<dbReference type="SUPFAM" id="SSF57667">
    <property type="entry name" value="beta-beta-alpha zinc fingers"/>
    <property type="match status" value="3"/>
</dbReference>
<evidence type="ECO:0000256" key="3">
    <source>
        <dbReference type="ARBA" id="ARBA00022723"/>
    </source>
</evidence>
<dbReference type="PROSITE" id="PS00028">
    <property type="entry name" value="ZINC_FINGER_C2H2_1"/>
    <property type="match status" value="2"/>
</dbReference>
<keyword evidence="5 11" id="KW-0863">Zinc-finger</keyword>
<accession>A0AAV1JF54</accession>
<evidence type="ECO:0000313" key="15">
    <source>
        <dbReference type="EMBL" id="CAK1547282.1"/>
    </source>
</evidence>
<dbReference type="Pfam" id="PF00096">
    <property type="entry name" value="zf-C2H2"/>
    <property type="match status" value="4"/>
</dbReference>
<evidence type="ECO:0000256" key="6">
    <source>
        <dbReference type="ARBA" id="ARBA00022833"/>
    </source>
</evidence>
<feature type="domain" description="C2H2-type" evidence="13">
    <location>
        <begin position="148"/>
        <end position="175"/>
    </location>
</feature>
<dbReference type="PANTHER" id="PTHR24379:SF121">
    <property type="entry name" value="C2H2-TYPE DOMAIN-CONTAINING PROTEIN"/>
    <property type="match status" value="1"/>
</dbReference>
<dbReference type="InterPro" id="IPR036236">
    <property type="entry name" value="Znf_C2H2_sf"/>
</dbReference>
<feature type="binding site" evidence="12">
    <location>
        <position position="40"/>
    </location>
    <ligand>
        <name>Zn(2+)</name>
        <dbReference type="ChEBI" id="CHEBI:29105"/>
    </ligand>
</feature>
<protein>
    <submittedName>
        <fullName evidence="15">Uncharacterized protein</fullName>
    </submittedName>
</protein>
<keyword evidence="4" id="KW-0677">Repeat</keyword>
<dbReference type="EMBL" id="CAVLEF010000009">
    <property type="protein sequence ID" value="CAK1547282.1"/>
    <property type="molecule type" value="Genomic_DNA"/>
</dbReference>
<keyword evidence="7" id="KW-0805">Transcription regulation</keyword>
<keyword evidence="16" id="KW-1185">Reference proteome</keyword>
<evidence type="ECO:0000256" key="10">
    <source>
        <dbReference type="ARBA" id="ARBA00023242"/>
    </source>
</evidence>
<name>A0AAV1JF54_9NEOP</name>
<keyword evidence="9" id="KW-0804">Transcription</keyword>
<evidence type="ECO:0000256" key="1">
    <source>
        <dbReference type="ARBA" id="ARBA00004123"/>
    </source>
</evidence>
<comment type="similarity">
    <text evidence="2">Belongs to the krueppel C2H2-type zinc-finger protein family.</text>
</comment>
<gene>
    <name evidence="15" type="ORF">LNINA_LOCUS6766</name>
</gene>
<keyword evidence="8" id="KW-0238">DNA-binding</keyword>
<evidence type="ECO:0000256" key="4">
    <source>
        <dbReference type="ARBA" id="ARBA00022737"/>
    </source>
</evidence>
<dbReference type="PROSITE" id="PS51915">
    <property type="entry name" value="ZAD"/>
    <property type="match status" value="1"/>
</dbReference>
<dbReference type="AlphaFoldDB" id="A0AAV1JF54"/>
<evidence type="ECO:0000259" key="13">
    <source>
        <dbReference type="PROSITE" id="PS50157"/>
    </source>
</evidence>
<proteinExistence type="inferred from homology"/>
<sequence>MSAVIFLKSVLFPSAVKKKKKTITQPKKENTNSPEMCRICNQITGEIKIFDKKNHINIKEEIRKISGVIISKYDKYSKYICQNCLDLLQSCIIFREMCQTNNKHCLKDVSIKKEYVCPDDNKKDLHAEIVSCYNIPSPNYSDDNFDNWVCSKCNKDFLDETLLKMHDCTSLNSEPLKVERNSIFLCDICGKTAKSNANLLVHMSTHENVFPFKCDECPYRGRTMDLLRVHKRTHLTDKPFKCPQCPKTTTTSSNLRKHINRIHTKTRPHKCSYCEKAFSSKPCVNKHIKEIHLRQGTVECEICNKKFNTKKILQGHRNKIHKIKGIRHGRIPSYLQCQTDENT</sequence>
<dbReference type="GO" id="GO:0008270">
    <property type="term" value="F:zinc ion binding"/>
    <property type="evidence" value="ECO:0007669"/>
    <property type="project" value="UniProtKB-UniRule"/>
</dbReference>
<evidence type="ECO:0000256" key="8">
    <source>
        <dbReference type="ARBA" id="ARBA00023125"/>
    </source>
</evidence>
<feature type="domain" description="ZAD" evidence="14">
    <location>
        <begin position="35"/>
        <end position="108"/>
    </location>
</feature>
<dbReference type="Gene3D" id="3.40.1800.20">
    <property type="match status" value="1"/>
</dbReference>
<keyword evidence="10" id="KW-0539">Nucleus</keyword>
<dbReference type="Gene3D" id="3.30.160.60">
    <property type="entry name" value="Classic Zinc Finger"/>
    <property type="match status" value="4"/>
</dbReference>
<dbReference type="Proteomes" id="UP001497472">
    <property type="component" value="Unassembled WGS sequence"/>
</dbReference>
<dbReference type="InterPro" id="IPR012934">
    <property type="entry name" value="Znf_AD"/>
</dbReference>
<feature type="domain" description="C2H2-type" evidence="13">
    <location>
        <begin position="184"/>
        <end position="211"/>
    </location>
</feature>
<comment type="caution">
    <text evidence="15">The sequence shown here is derived from an EMBL/GenBank/DDBJ whole genome shotgun (WGS) entry which is preliminary data.</text>
</comment>
<feature type="domain" description="C2H2-type" evidence="13">
    <location>
        <begin position="269"/>
        <end position="297"/>
    </location>
</feature>
<feature type="domain" description="C2H2-type" evidence="13">
    <location>
        <begin position="212"/>
        <end position="239"/>
    </location>
</feature>
<dbReference type="SMART" id="SM00355">
    <property type="entry name" value="ZnF_C2H2"/>
    <property type="match status" value="5"/>
</dbReference>
<dbReference type="GO" id="GO:0005634">
    <property type="term" value="C:nucleus"/>
    <property type="evidence" value="ECO:0007669"/>
    <property type="project" value="UniProtKB-SubCell"/>
</dbReference>
<dbReference type="Pfam" id="PF07776">
    <property type="entry name" value="zf-AD"/>
    <property type="match status" value="1"/>
</dbReference>
<evidence type="ECO:0000256" key="2">
    <source>
        <dbReference type="ARBA" id="ARBA00006991"/>
    </source>
</evidence>
<evidence type="ECO:0000256" key="12">
    <source>
        <dbReference type="PROSITE-ProRule" id="PRU01263"/>
    </source>
</evidence>
<evidence type="ECO:0000259" key="14">
    <source>
        <dbReference type="PROSITE" id="PS51915"/>
    </source>
</evidence>
<dbReference type="SMART" id="SM00868">
    <property type="entry name" value="zf-AD"/>
    <property type="match status" value="1"/>
</dbReference>
<dbReference type="PROSITE" id="PS50157">
    <property type="entry name" value="ZINC_FINGER_C2H2_2"/>
    <property type="match status" value="6"/>
</dbReference>
<feature type="domain" description="C2H2-type" evidence="13">
    <location>
        <begin position="240"/>
        <end position="268"/>
    </location>
</feature>
<evidence type="ECO:0000256" key="5">
    <source>
        <dbReference type="ARBA" id="ARBA00022771"/>
    </source>
</evidence>